<evidence type="ECO:0008006" key="4">
    <source>
        <dbReference type="Google" id="ProtNLM"/>
    </source>
</evidence>
<keyword evidence="1" id="KW-1133">Transmembrane helix</keyword>
<name>A0A8X6T3T8_NEPPI</name>
<feature type="transmembrane region" description="Helical" evidence="1">
    <location>
        <begin position="21"/>
        <end position="43"/>
    </location>
</feature>
<protein>
    <recommendedName>
        <fullName evidence="4">Gustatory receptor</fullName>
    </recommendedName>
</protein>
<accession>A0A8X6T3T8</accession>
<feature type="transmembrane region" description="Helical" evidence="1">
    <location>
        <begin position="154"/>
        <end position="179"/>
    </location>
</feature>
<comment type="caution">
    <text evidence="2">The sequence shown here is derived from an EMBL/GenBank/DDBJ whole genome shotgun (WGS) entry which is preliminary data.</text>
</comment>
<keyword evidence="3" id="KW-1185">Reference proteome</keyword>
<dbReference type="OrthoDB" id="10396093at2759"/>
<organism evidence="2 3">
    <name type="scientific">Nephila pilipes</name>
    <name type="common">Giant wood spider</name>
    <name type="synonym">Nephila maculata</name>
    <dbReference type="NCBI Taxonomy" id="299642"/>
    <lineage>
        <taxon>Eukaryota</taxon>
        <taxon>Metazoa</taxon>
        <taxon>Ecdysozoa</taxon>
        <taxon>Arthropoda</taxon>
        <taxon>Chelicerata</taxon>
        <taxon>Arachnida</taxon>
        <taxon>Araneae</taxon>
        <taxon>Araneomorphae</taxon>
        <taxon>Entelegynae</taxon>
        <taxon>Araneoidea</taxon>
        <taxon>Nephilidae</taxon>
        <taxon>Nephila</taxon>
    </lineage>
</organism>
<reference evidence="2" key="1">
    <citation type="submission" date="2020-08" db="EMBL/GenBank/DDBJ databases">
        <title>Multicomponent nature underlies the extraordinary mechanical properties of spider dragline silk.</title>
        <authorList>
            <person name="Kono N."/>
            <person name="Nakamura H."/>
            <person name="Mori M."/>
            <person name="Yoshida Y."/>
            <person name="Ohtoshi R."/>
            <person name="Malay A.D."/>
            <person name="Moran D.A.P."/>
            <person name="Tomita M."/>
            <person name="Numata K."/>
            <person name="Arakawa K."/>
        </authorList>
    </citation>
    <scope>NUCLEOTIDE SEQUENCE</scope>
</reference>
<evidence type="ECO:0000313" key="3">
    <source>
        <dbReference type="Proteomes" id="UP000887013"/>
    </source>
</evidence>
<proteinExistence type="predicted"/>
<dbReference type="AlphaFoldDB" id="A0A8X6T3T8"/>
<evidence type="ECO:0000313" key="2">
    <source>
        <dbReference type="EMBL" id="GFS75104.1"/>
    </source>
</evidence>
<feature type="transmembrane region" description="Helical" evidence="1">
    <location>
        <begin position="251"/>
        <end position="276"/>
    </location>
</feature>
<keyword evidence="1" id="KW-0472">Membrane</keyword>
<dbReference type="Proteomes" id="UP000887013">
    <property type="component" value="Unassembled WGS sequence"/>
</dbReference>
<gene>
    <name evidence="2" type="primary">AVEN_142535_1</name>
    <name evidence="2" type="ORF">NPIL_637241</name>
</gene>
<feature type="transmembrane region" description="Helical" evidence="1">
    <location>
        <begin position="218"/>
        <end position="239"/>
    </location>
</feature>
<evidence type="ECO:0000256" key="1">
    <source>
        <dbReference type="SAM" id="Phobius"/>
    </source>
</evidence>
<sequence length="351" mass="40710">METLFRPGLLKQKDFRFIWELQRYFFKFVLFLAFVSQVIEVVIYPEIRLTISILVPVILEMSAFLSVFRFRQKIHQLLKKVSDCSRALGLIEEKQKFRISIIIYCSIMMILTACYLLLHFNSKKRAFMINMMIKSSFFSFQLQEYLSIFLDVNVSVVIITQSLVLISLSGYYGFVCFYLRFLLRKLEQYARNASGDRYQHIIHTYLKIIHTVKFLEDYLCFSAFATVVSSMSGLFYANYSLLFASIGDLQHFLALLSGEIFFSTFIVMIIVPASAVNDALLSTKKALIFLTRIRPQHFNEVTLIISSEEVSLTLWKIYKIRKSLIISALGTLLSYGILVATLDTMKNPRVI</sequence>
<feature type="transmembrane region" description="Helical" evidence="1">
    <location>
        <begin position="101"/>
        <end position="118"/>
    </location>
</feature>
<feature type="transmembrane region" description="Helical" evidence="1">
    <location>
        <begin position="324"/>
        <end position="342"/>
    </location>
</feature>
<dbReference type="EMBL" id="BMAW01050396">
    <property type="protein sequence ID" value="GFS75104.1"/>
    <property type="molecule type" value="Genomic_DNA"/>
</dbReference>
<feature type="transmembrane region" description="Helical" evidence="1">
    <location>
        <begin position="49"/>
        <end position="70"/>
    </location>
</feature>
<keyword evidence="1" id="KW-0812">Transmembrane</keyword>